<comment type="caution">
    <text evidence="3">The sequence shown here is derived from an EMBL/GenBank/DDBJ whole genome shotgun (WGS) entry which is preliminary data.</text>
</comment>
<evidence type="ECO:0000256" key="1">
    <source>
        <dbReference type="ARBA" id="ARBA00022598"/>
    </source>
</evidence>
<dbReference type="GO" id="GO:0004077">
    <property type="term" value="F:biotin--[biotin carboxyl-carrier protein] ligase activity"/>
    <property type="evidence" value="ECO:0007669"/>
    <property type="project" value="UniProtKB-EC"/>
</dbReference>
<sequence>MHRLIKFDSLPSTNTYVAGKLAEGVAIESPTTVVAKEQPSGRGQKGNTWFTPPKCNITLTTYFRPHELHPEDQFSICELAALCSVYLLRDWVPEVGKLKLKWPNDIYYGDCKLGGILIEHSVTGPYIDHTLIGIGININEQIFPSDLPNPISLRMLTGETYCIDDLIAQYMTMFDNLSKLLNSHNGRDQLHQEYLMLLYRKNEVHRFVSEAVEFEGEIVDVLPGGLLCLRHSTGAVKEYAFKEISFVI</sequence>
<keyword evidence="1 3" id="KW-0436">Ligase</keyword>
<dbReference type="Proteomes" id="UP001596020">
    <property type="component" value="Unassembled WGS sequence"/>
</dbReference>
<evidence type="ECO:0000313" key="3">
    <source>
        <dbReference type="EMBL" id="MFC4666500.1"/>
    </source>
</evidence>
<dbReference type="InterPro" id="IPR004143">
    <property type="entry name" value="BPL_LPL_catalytic"/>
</dbReference>
<organism evidence="3 4">
    <name type="scientific">Falsiporphyromonas endometrii</name>
    <dbReference type="NCBI Taxonomy" id="1387297"/>
    <lineage>
        <taxon>Bacteria</taxon>
        <taxon>Pseudomonadati</taxon>
        <taxon>Bacteroidota</taxon>
        <taxon>Bacteroidia</taxon>
        <taxon>Bacteroidales</taxon>
        <taxon>Porphyromonadaceae</taxon>
        <taxon>Falsiporphyromonas</taxon>
    </lineage>
</organism>
<dbReference type="InterPro" id="IPR004408">
    <property type="entry name" value="Biotin_CoA_COase_ligase"/>
</dbReference>
<reference evidence="4" key="1">
    <citation type="journal article" date="2019" name="Int. J. Syst. Evol. Microbiol.">
        <title>The Global Catalogue of Microorganisms (GCM) 10K type strain sequencing project: providing services to taxonomists for standard genome sequencing and annotation.</title>
        <authorList>
            <consortium name="The Broad Institute Genomics Platform"/>
            <consortium name="The Broad Institute Genome Sequencing Center for Infectious Disease"/>
            <person name="Wu L."/>
            <person name="Ma J."/>
        </authorList>
    </citation>
    <scope>NUCLEOTIDE SEQUENCE [LARGE SCALE GENOMIC DNA]</scope>
    <source>
        <strain evidence="4">CGMCC 4.7357</strain>
    </source>
</reference>
<dbReference type="Gene3D" id="3.30.930.10">
    <property type="entry name" value="Bira Bifunctional Protein, Domain 2"/>
    <property type="match status" value="1"/>
</dbReference>
<dbReference type="PANTHER" id="PTHR12835:SF5">
    <property type="entry name" value="BIOTIN--PROTEIN LIGASE"/>
    <property type="match status" value="1"/>
</dbReference>
<dbReference type="RefSeq" id="WP_380079626.1">
    <property type="nucleotide sequence ID" value="NZ_JBHSGO010000203.1"/>
</dbReference>
<proteinExistence type="predicted"/>
<name>A0ABV9K947_9PORP</name>
<dbReference type="InterPro" id="IPR045864">
    <property type="entry name" value="aa-tRNA-synth_II/BPL/LPL"/>
</dbReference>
<dbReference type="PROSITE" id="PS51733">
    <property type="entry name" value="BPL_LPL_CATALYTIC"/>
    <property type="match status" value="1"/>
</dbReference>
<dbReference type="CDD" id="cd16442">
    <property type="entry name" value="BPL"/>
    <property type="match status" value="1"/>
</dbReference>
<protein>
    <submittedName>
        <fullName evidence="3">Biotin--[acetyl-CoA-carboxylase] ligase</fullName>
        <ecNumber evidence="3">6.3.4.15</ecNumber>
    </submittedName>
</protein>
<dbReference type="SUPFAM" id="SSF55681">
    <property type="entry name" value="Class II aaRS and biotin synthetases"/>
    <property type="match status" value="1"/>
</dbReference>
<gene>
    <name evidence="3" type="ORF">ACFO3G_07820</name>
</gene>
<accession>A0ABV9K947</accession>
<keyword evidence="4" id="KW-1185">Reference proteome</keyword>
<dbReference type="NCBIfam" id="TIGR00121">
    <property type="entry name" value="birA_ligase"/>
    <property type="match status" value="1"/>
</dbReference>
<dbReference type="Pfam" id="PF03099">
    <property type="entry name" value="BPL_LplA_LipB"/>
    <property type="match status" value="1"/>
</dbReference>
<evidence type="ECO:0000313" key="4">
    <source>
        <dbReference type="Proteomes" id="UP001596020"/>
    </source>
</evidence>
<dbReference type="PANTHER" id="PTHR12835">
    <property type="entry name" value="BIOTIN PROTEIN LIGASE"/>
    <property type="match status" value="1"/>
</dbReference>
<dbReference type="EMBL" id="JBHSGO010000203">
    <property type="protein sequence ID" value="MFC4666500.1"/>
    <property type="molecule type" value="Genomic_DNA"/>
</dbReference>
<feature type="domain" description="BPL/LPL catalytic" evidence="2">
    <location>
        <begin position="1"/>
        <end position="182"/>
    </location>
</feature>
<evidence type="ECO:0000259" key="2">
    <source>
        <dbReference type="PROSITE" id="PS51733"/>
    </source>
</evidence>
<dbReference type="EC" id="6.3.4.15" evidence="3"/>